<keyword evidence="2" id="KW-0732">Signal</keyword>
<dbReference type="RefSeq" id="WP_011610485.1">
    <property type="nucleotide sequence ID" value="NC_008312.1"/>
</dbReference>
<dbReference type="AlphaFoldDB" id="Q118I2"/>
<dbReference type="OrthoDB" id="463482at2"/>
<feature type="chain" id="PRO_5004179958" evidence="2">
    <location>
        <begin position="24"/>
        <end position="117"/>
    </location>
</feature>
<accession>Q118I2</accession>
<dbReference type="EMBL" id="CP000393">
    <property type="protein sequence ID" value="ABG50092.1"/>
    <property type="molecule type" value="Genomic_DNA"/>
</dbReference>
<feature type="signal peptide" evidence="2">
    <location>
        <begin position="1"/>
        <end position="23"/>
    </location>
</feature>
<name>Q118I2_TRIEI</name>
<proteinExistence type="predicted"/>
<dbReference type="KEGG" id="ter:Tery_0653"/>
<evidence type="ECO:0000313" key="3">
    <source>
        <dbReference type="EMBL" id="ABG50092.1"/>
    </source>
</evidence>
<sequence length="117" mass="12869">MNIIIAILGISTLLLSFTHVAKAQLNSLPPEATVSGDSLKTVEGRSITNDNYRRYIDESESNGIKPYELRRQQEDIEVIPGVSIPKKQDKPKLGSPFEESAVDGEKSVKGFKLKLGI</sequence>
<reference evidence="3" key="1">
    <citation type="submission" date="2006-06" db="EMBL/GenBank/DDBJ databases">
        <title>Complete sequence of Trichodesmium erythraeum IMS101.</title>
        <authorList>
            <consortium name="US DOE Joint Genome Institute"/>
            <person name="Copeland A."/>
            <person name="Lucas S."/>
            <person name="Lapidus A."/>
            <person name="Barry K."/>
            <person name="Detter J.C."/>
            <person name="Glavina del Rio T."/>
            <person name="Hammon N."/>
            <person name="Israni S."/>
            <person name="Dalin E."/>
            <person name="Tice H."/>
            <person name="Pitluck S."/>
            <person name="Kiss H."/>
            <person name="Munk A.C."/>
            <person name="Brettin T."/>
            <person name="Bruce D."/>
            <person name="Han C."/>
            <person name="Tapia R."/>
            <person name="Gilna P."/>
            <person name="Schmutz J."/>
            <person name="Larimer F."/>
            <person name="Land M."/>
            <person name="Hauser L."/>
            <person name="Kyrpides N."/>
            <person name="Kim E."/>
            <person name="Richardson P."/>
        </authorList>
    </citation>
    <scope>NUCLEOTIDE SEQUENCE [LARGE SCALE GENOMIC DNA]</scope>
    <source>
        <strain evidence="3">IMS101</strain>
    </source>
</reference>
<feature type="region of interest" description="Disordered" evidence="1">
    <location>
        <begin position="84"/>
        <end position="106"/>
    </location>
</feature>
<dbReference type="HOGENOM" id="CLU_2083848_0_0_3"/>
<evidence type="ECO:0000256" key="1">
    <source>
        <dbReference type="SAM" id="MobiDB-lite"/>
    </source>
</evidence>
<gene>
    <name evidence="3" type="ordered locus">Tery_0653</name>
</gene>
<evidence type="ECO:0000256" key="2">
    <source>
        <dbReference type="SAM" id="SignalP"/>
    </source>
</evidence>
<protein>
    <submittedName>
        <fullName evidence="3">Uncharacterized protein</fullName>
    </submittedName>
</protein>
<organism evidence="3">
    <name type="scientific">Trichodesmium erythraeum (strain IMS101)</name>
    <dbReference type="NCBI Taxonomy" id="203124"/>
    <lineage>
        <taxon>Bacteria</taxon>
        <taxon>Bacillati</taxon>
        <taxon>Cyanobacteriota</taxon>
        <taxon>Cyanophyceae</taxon>
        <taxon>Oscillatoriophycideae</taxon>
        <taxon>Oscillatoriales</taxon>
        <taxon>Microcoleaceae</taxon>
        <taxon>Trichodesmium</taxon>
    </lineage>
</organism>